<dbReference type="SMART" id="SM00490">
    <property type="entry name" value="HELICc"/>
    <property type="match status" value="1"/>
</dbReference>
<dbReference type="CDD" id="cd00268">
    <property type="entry name" value="DEADc"/>
    <property type="match status" value="1"/>
</dbReference>
<dbReference type="InterPro" id="IPR014001">
    <property type="entry name" value="Helicase_ATP-bd"/>
</dbReference>
<accession>A0A3P5X7G9</accession>
<proteinExistence type="inferred from homology"/>
<feature type="domain" description="DEAD-box RNA helicase Q" evidence="14">
    <location>
        <begin position="2"/>
        <end position="30"/>
    </location>
</feature>
<dbReference type="RefSeq" id="WP_124087274.1">
    <property type="nucleotide sequence ID" value="NZ_UXAW01000076.1"/>
</dbReference>
<feature type="compositionally biased region" description="Low complexity" evidence="11">
    <location>
        <begin position="384"/>
        <end position="402"/>
    </location>
</feature>
<dbReference type="EC" id="3.6.4.13" evidence="1"/>
<keyword evidence="4 15" id="KW-0378">Hydrolase</keyword>
<dbReference type="GO" id="GO:0003676">
    <property type="term" value="F:nucleic acid binding"/>
    <property type="evidence" value="ECO:0007669"/>
    <property type="project" value="InterPro"/>
</dbReference>
<sequence length="451" mass="48089">MTTFEALGLSPKILKALEKTALKQPTPIQAQAIPQIMQGRDLMGLAQTGTGKTAAFGLPLLHRLLDIGHPPGPKNIRALILVPTRELATQIKDNFLTFTQGTAVKVVMVVGGASVNRQAQSLLKGADVLVATPGRLIDLIERGDVSLEKCGYLVLDEADHMLDMGFIHSLRRIAKHIPLKRQTLMFSATMPKDITEIAETYLRDPVKVQVAPPGKPAEKVTQGVHFIPNGDKARLLEEYLKKHPGEAALVFSRTKHGADKLAKVLAQWGFRVGAIHGNRSQNQRDRILTEFRQGEVDVLVATDVAARGIDIPTVRHVYNYDMPNVPENYVHRIGRTARAGAEGSSLSFCAPAEMGELQAVEKLLKKSLPVLGGAPWAADVVAAAPKPGQNRGQRPQGQRGPRPGAGPGKQGAGKPSSGPKPAARPGAARPQGGGGTPSRRPGGTGGPGRRG</sequence>
<evidence type="ECO:0000256" key="3">
    <source>
        <dbReference type="ARBA" id="ARBA00022741"/>
    </source>
</evidence>
<dbReference type="InterPro" id="IPR011545">
    <property type="entry name" value="DEAD/DEAH_box_helicase_dom"/>
</dbReference>
<evidence type="ECO:0000259" key="12">
    <source>
        <dbReference type="PROSITE" id="PS51192"/>
    </source>
</evidence>
<keyword evidence="3" id="KW-0547">Nucleotide-binding</keyword>
<dbReference type="OrthoDB" id="9805696at2"/>
<dbReference type="GO" id="GO:0016887">
    <property type="term" value="F:ATP hydrolysis activity"/>
    <property type="evidence" value="ECO:0007669"/>
    <property type="project" value="RHEA"/>
</dbReference>
<evidence type="ECO:0000256" key="8">
    <source>
        <dbReference type="ARBA" id="ARBA00047984"/>
    </source>
</evidence>
<reference evidence="15 16" key="1">
    <citation type="submission" date="2018-11" db="EMBL/GenBank/DDBJ databases">
        <authorList>
            <person name="Criscuolo A."/>
        </authorList>
    </citation>
    <scope>NUCLEOTIDE SEQUENCE [LARGE SCALE GENOMIC DNA]</scope>
    <source>
        <strain evidence="15">ACIP111625</strain>
    </source>
</reference>
<dbReference type="EMBL" id="UXAW01000076">
    <property type="protein sequence ID" value="VDC30349.1"/>
    <property type="molecule type" value="Genomic_DNA"/>
</dbReference>
<evidence type="ECO:0000313" key="16">
    <source>
        <dbReference type="Proteomes" id="UP000277498"/>
    </source>
</evidence>
<feature type="compositionally biased region" description="Gly residues" evidence="11">
    <location>
        <begin position="431"/>
        <end position="451"/>
    </location>
</feature>
<keyword evidence="2" id="KW-0963">Cytoplasm</keyword>
<name>A0A3P5X7G9_9RHOB</name>
<dbReference type="Proteomes" id="UP000277498">
    <property type="component" value="Unassembled WGS sequence"/>
</dbReference>
<evidence type="ECO:0000256" key="1">
    <source>
        <dbReference type="ARBA" id="ARBA00012552"/>
    </source>
</evidence>
<dbReference type="GO" id="GO:0009266">
    <property type="term" value="P:response to temperature stimulus"/>
    <property type="evidence" value="ECO:0007669"/>
    <property type="project" value="UniProtKB-ARBA"/>
</dbReference>
<evidence type="ECO:0000256" key="4">
    <source>
        <dbReference type="ARBA" id="ARBA00022801"/>
    </source>
</evidence>
<dbReference type="SUPFAM" id="SSF52540">
    <property type="entry name" value="P-loop containing nucleoside triphosphate hydrolases"/>
    <property type="match status" value="1"/>
</dbReference>
<keyword evidence="6" id="KW-0067">ATP-binding</keyword>
<dbReference type="InterPro" id="IPR001650">
    <property type="entry name" value="Helicase_C-like"/>
</dbReference>
<dbReference type="InterPro" id="IPR014014">
    <property type="entry name" value="RNA_helicase_DEAD_Q_motif"/>
</dbReference>
<keyword evidence="5 15" id="KW-0347">Helicase</keyword>
<dbReference type="GO" id="GO:0042255">
    <property type="term" value="P:ribosome assembly"/>
    <property type="evidence" value="ECO:0007669"/>
    <property type="project" value="UniProtKB-ARBA"/>
</dbReference>
<feature type="region of interest" description="Disordered" evidence="11">
    <location>
        <begin position="384"/>
        <end position="451"/>
    </location>
</feature>
<dbReference type="PROSITE" id="PS51195">
    <property type="entry name" value="Q_MOTIF"/>
    <property type="match status" value="1"/>
</dbReference>
<dbReference type="PANTHER" id="PTHR47959">
    <property type="entry name" value="ATP-DEPENDENT RNA HELICASE RHLE-RELATED"/>
    <property type="match status" value="1"/>
</dbReference>
<dbReference type="CDD" id="cd18787">
    <property type="entry name" value="SF2_C_DEAD"/>
    <property type="match status" value="1"/>
</dbReference>
<organism evidence="15 16">
    <name type="scientific">Pseudogemmobacter humi</name>
    <dbReference type="NCBI Taxonomy" id="2483812"/>
    <lineage>
        <taxon>Bacteria</taxon>
        <taxon>Pseudomonadati</taxon>
        <taxon>Pseudomonadota</taxon>
        <taxon>Alphaproteobacteria</taxon>
        <taxon>Rhodobacterales</taxon>
        <taxon>Paracoccaceae</taxon>
        <taxon>Pseudogemmobacter</taxon>
    </lineage>
</organism>
<dbReference type="InterPro" id="IPR027417">
    <property type="entry name" value="P-loop_NTPase"/>
</dbReference>
<evidence type="ECO:0000313" key="15">
    <source>
        <dbReference type="EMBL" id="VDC30349.1"/>
    </source>
</evidence>
<evidence type="ECO:0000259" key="13">
    <source>
        <dbReference type="PROSITE" id="PS51194"/>
    </source>
</evidence>
<feature type="short sequence motif" description="Q motif" evidence="10">
    <location>
        <begin position="2"/>
        <end position="30"/>
    </location>
</feature>
<feature type="domain" description="Helicase C-terminal" evidence="13">
    <location>
        <begin position="235"/>
        <end position="381"/>
    </location>
</feature>
<dbReference type="AlphaFoldDB" id="A0A3P5X7G9"/>
<evidence type="ECO:0000256" key="9">
    <source>
        <dbReference type="ARBA" id="ARBA00074363"/>
    </source>
</evidence>
<evidence type="ECO:0000256" key="7">
    <source>
        <dbReference type="ARBA" id="ARBA00038437"/>
    </source>
</evidence>
<keyword evidence="16" id="KW-1185">Reference proteome</keyword>
<dbReference type="PROSITE" id="PS51192">
    <property type="entry name" value="HELICASE_ATP_BIND_1"/>
    <property type="match status" value="1"/>
</dbReference>
<evidence type="ECO:0000259" key="14">
    <source>
        <dbReference type="PROSITE" id="PS51195"/>
    </source>
</evidence>
<feature type="compositionally biased region" description="Low complexity" evidence="11">
    <location>
        <begin position="412"/>
        <end position="430"/>
    </location>
</feature>
<gene>
    <name evidence="15" type="primary">rhlE_2</name>
    <name evidence="15" type="ORF">XINFAN_02531</name>
</gene>
<evidence type="ECO:0000256" key="2">
    <source>
        <dbReference type="ARBA" id="ARBA00022490"/>
    </source>
</evidence>
<dbReference type="InterPro" id="IPR050079">
    <property type="entry name" value="DEAD_box_RNA_helicase"/>
</dbReference>
<dbReference type="FunFam" id="3.40.50.300:FF:000108">
    <property type="entry name" value="ATP-dependent RNA helicase RhlE"/>
    <property type="match status" value="1"/>
</dbReference>
<dbReference type="InterPro" id="IPR044742">
    <property type="entry name" value="DEAD/DEAH_RhlB"/>
</dbReference>
<dbReference type="GO" id="GO:0005524">
    <property type="term" value="F:ATP binding"/>
    <property type="evidence" value="ECO:0007669"/>
    <property type="project" value="UniProtKB-KW"/>
</dbReference>
<dbReference type="PROSITE" id="PS51194">
    <property type="entry name" value="HELICASE_CTER"/>
    <property type="match status" value="1"/>
</dbReference>
<protein>
    <recommendedName>
        <fullName evidence="9">DEAD-box ATP-dependent RNA helicase RhpA</fullName>
        <ecNumber evidence="1">3.6.4.13</ecNumber>
    </recommendedName>
</protein>
<evidence type="ECO:0000256" key="10">
    <source>
        <dbReference type="PROSITE-ProRule" id="PRU00552"/>
    </source>
</evidence>
<evidence type="ECO:0000256" key="11">
    <source>
        <dbReference type="SAM" id="MobiDB-lite"/>
    </source>
</evidence>
<dbReference type="Pfam" id="PF00270">
    <property type="entry name" value="DEAD"/>
    <property type="match status" value="1"/>
</dbReference>
<feature type="domain" description="Helicase ATP-binding" evidence="12">
    <location>
        <begin position="33"/>
        <end position="208"/>
    </location>
</feature>
<dbReference type="Pfam" id="PF00271">
    <property type="entry name" value="Helicase_C"/>
    <property type="match status" value="1"/>
</dbReference>
<dbReference type="PANTHER" id="PTHR47959:SF13">
    <property type="entry name" value="ATP-DEPENDENT RNA HELICASE RHLE"/>
    <property type="match status" value="1"/>
</dbReference>
<evidence type="ECO:0000256" key="5">
    <source>
        <dbReference type="ARBA" id="ARBA00022806"/>
    </source>
</evidence>
<comment type="similarity">
    <text evidence="7">Belongs to the DEAD box helicase family.</text>
</comment>
<dbReference type="SMART" id="SM00487">
    <property type="entry name" value="DEXDc"/>
    <property type="match status" value="1"/>
</dbReference>
<dbReference type="GO" id="GO:0003724">
    <property type="term" value="F:RNA helicase activity"/>
    <property type="evidence" value="ECO:0007669"/>
    <property type="project" value="UniProtKB-EC"/>
</dbReference>
<comment type="catalytic activity">
    <reaction evidence="8">
        <text>ATP + H2O = ADP + phosphate + H(+)</text>
        <dbReference type="Rhea" id="RHEA:13065"/>
        <dbReference type="ChEBI" id="CHEBI:15377"/>
        <dbReference type="ChEBI" id="CHEBI:15378"/>
        <dbReference type="ChEBI" id="CHEBI:30616"/>
        <dbReference type="ChEBI" id="CHEBI:43474"/>
        <dbReference type="ChEBI" id="CHEBI:456216"/>
        <dbReference type="EC" id="3.6.4.13"/>
    </reaction>
</comment>
<dbReference type="GO" id="GO:0005829">
    <property type="term" value="C:cytosol"/>
    <property type="evidence" value="ECO:0007669"/>
    <property type="project" value="TreeGrafter"/>
</dbReference>
<dbReference type="Gene3D" id="3.40.50.300">
    <property type="entry name" value="P-loop containing nucleotide triphosphate hydrolases"/>
    <property type="match status" value="2"/>
</dbReference>
<evidence type="ECO:0000256" key="6">
    <source>
        <dbReference type="ARBA" id="ARBA00022840"/>
    </source>
</evidence>